<dbReference type="InterPro" id="IPR018247">
    <property type="entry name" value="EF_Hand_1_Ca_BS"/>
</dbReference>
<evidence type="ECO:0000313" key="4">
    <source>
        <dbReference type="Proteomes" id="UP001230188"/>
    </source>
</evidence>
<dbReference type="SUPFAM" id="SSF47473">
    <property type="entry name" value="EF-hand"/>
    <property type="match status" value="1"/>
</dbReference>
<accession>A0AAD7UBK8</accession>
<keyword evidence="1" id="KW-0106">Calcium</keyword>
<dbReference type="EMBL" id="JAQMWT010000432">
    <property type="protein sequence ID" value="KAJ8601419.1"/>
    <property type="molecule type" value="Genomic_DNA"/>
</dbReference>
<reference evidence="3" key="1">
    <citation type="submission" date="2023-01" db="EMBL/GenBank/DDBJ databases">
        <title>Metagenome sequencing of chrysophaentin producing Chrysophaeum taylorii.</title>
        <authorList>
            <person name="Davison J."/>
            <person name="Bewley C."/>
        </authorList>
    </citation>
    <scope>NUCLEOTIDE SEQUENCE</scope>
    <source>
        <strain evidence="3">NIES-1699</strain>
    </source>
</reference>
<name>A0AAD7UBK8_9STRA</name>
<gene>
    <name evidence="3" type="ORF">CTAYLR_005934</name>
</gene>
<dbReference type="Gene3D" id="1.10.238.10">
    <property type="entry name" value="EF-hand"/>
    <property type="match status" value="1"/>
</dbReference>
<evidence type="ECO:0000313" key="3">
    <source>
        <dbReference type="EMBL" id="KAJ8601419.1"/>
    </source>
</evidence>
<organism evidence="3 4">
    <name type="scientific">Chrysophaeum taylorii</name>
    <dbReference type="NCBI Taxonomy" id="2483200"/>
    <lineage>
        <taxon>Eukaryota</taxon>
        <taxon>Sar</taxon>
        <taxon>Stramenopiles</taxon>
        <taxon>Ochrophyta</taxon>
        <taxon>Pelagophyceae</taxon>
        <taxon>Pelagomonadales</taxon>
        <taxon>Pelagomonadaceae</taxon>
        <taxon>Chrysophaeum</taxon>
    </lineage>
</organism>
<dbReference type="InterPro" id="IPR002048">
    <property type="entry name" value="EF_hand_dom"/>
</dbReference>
<sequence length="113" mass="12934">MRFWLFALFLLARGDDMARRYFSLLDLDDSGYVDKAELVHFVTSMLTMSGMPDMSLEMEANGRSLRELIEDTFLSTDRDADGKVTSEEAISAQDRIQFMMGSFMAHNLPKSEF</sequence>
<dbReference type="SMART" id="SM00054">
    <property type="entry name" value="EFh"/>
    <property type="match status" value="2"/>
</dbReference>
<keyword evidence="4" id="KW-1185">Reference proteome</keyword>
<evidence type="ECO:0000259" key="2">
    <source>
        <dbReference type="PROSITE" id="PS50222"/>
    </source>
</evidence>
<dbReference type="GO" id="GO:0005509">
    <property type="term" value="F:calcium ion binding"/>
    <property type="evidence" value="ECO:0007669"/>
    <property type="project" value="InterPro"/>
</dbReference>
<comment type="caution">
    <text evidence="3">The sequence shown here is derived from an EMBL/GenBank/DDBJ whole genome shotgun (WGS) entry which is preliminary data.</text>
</comment>
<dbReference type="PROSITE" id="PS00018">
    <property type="entry name" value="EF_HAND_1"/>
    <property type="match status" value="1"/>
</dbReference>
<proteinExistence type="predicted"/>
<dbReference type="PROSITE" id="PS50222">
    <property type="entry name" value="EF_HAND_2"/>
    <property type="match status" value="1"/>
</dbReference>
<dbReference type="InterPro" id="IPR011992">
    <property type="entry name" value="EF-hand-dom_pair"/>
</dbReference>
<protein>
    <recommendedName>
        <fullName evidence="2">EF-hand domain-containing protein</fullName>
    </recommendedName>
</protein>
<feature type="domain" description="EF-hand" evidence="2">
    <location>
        <begin position="13"/>
        <end position="48"/>
    </location>
</feature>
<dbReference type="AlphaFoldDB" id="A0AAD7UBK8"/>
<dbReference type="Proteomes" id="UP001230188">
    <property type="component" value="Unassembled WGS sequence"/>
</dbReference>
<dbReference type="Pfam" id="PF13499">
    <property type="entry name" value="EF-hand_7"/>
    <property type="match status" value="1"/>
</dbReference>
<evidence type="ECO:0000256" key="1">
    <source>
        <dbReference type="ARBA" id="ARBA00022837"/>
    </source>
</evidence>